<reference evidence="1" key="1">
    <citation type="journal article" date="2014" name="Int. J. Syst. Evol. Microbiol.">
        <title>Complete genome sequence of Corynebacterium casei LMG S-19264T (=DSM 44701T), isolated from a smear-ripened cheese.</title>
        <authorList>
            <consortium name="US DOE Joint Genome Institute (JGI-PGF)"/>
            <person name="Walter F."/>
            <person name="Albersmeier A."/>
            <person name="Kalinowski J."/>
            <person name="Ruckert C."/>
        </authorList>
    </citation>
    <scope>NUCLEOTIDE SEQUENCE</scope>
    <source>
        <strain evidence="1">CGMCC 1.15371</strain>
    </source>
</reference>
<dbReference type="AlphaFoldDB" id="A0A8J2VM92"/>
<name>A0A8J2VM92_9BACL</name>
<dbReference type="Proteomes" id="UP000628775">
    <property type="component" value="Unassembled WGS sequence"/>
</dbReference>
<gene>
    <name evidence="1" type="ORF">GCM10011391_08530</name>
</gene>
<evidence type="ECO:0008006" key="3">
    <source>
        <dbReference type="Google" id="ProtNLM"/>
    </source>
</evidence>
<comment type="caution">
    <text evidence="1">The sequence shown here is derived from an EMBL/GenBank/DDBJ whole genome shotgun (WGS) entry which is preliminary data.</text>
</comment>
<dbReference type="EMBL" id="BMIR01000002">
    <property type="protein sequence ID" value="GGE32178.1"/>
    <property type="molecule type" value="Genomic_DNA"/>
</dbReference>
<organism evidence="1 2">
    <name type="scientific">Pullulanibacillus camelliae</name>
    <dbReference type="NCBI Taxonomy" id="1707096"/>
    <lineage>
        <taxon>Bacteria</taxon>
        <taxon>Bacillati</taxon>
        <taxon>Bacillota</taxon>
        <taxon>Bacilli</taxon>
        <taxon>Bacillales</taxon>
        <taxon>Sporolactobacillaceae</taxon>
        <taxon>Pullulanibacillus</taxon>
    </lineage>
</organism>
<keyword evidence="2" id="KW-1185">Reference proteome</keyword>
<proteinExistence type="predicted"/>
<evidence type="ECO:0000313" key="2">
    <source>
        <dbReference type="Proteomes" id="UP000628775"/>
    </source>
</evidence>
<dbReference type="RefSeq" id="WP_188689604.1">
    <property type="nucleotide sequence ID" value="NZ_BMIR01000002.1"/>
</dbReference>
<protein>
    <recommendedName>
        <fullName evidence="3">DUF3813 domain-containing protein</fullName>
    </recommendedName>
</protein>
<reference evidence="1" key="2">
    <citation type="submission" date="2020-09" db="EMBL/GenBank/DDBJ databases">
        <authorList>
            <person name="Sun Q."/>
            <person name="Zhou Y."/>
        </authorList>
    </citation>
    <scope>NUCLEOTIDE SEQUENCE</scope>
    <source>
        <strain evidence="1">CGMCC 1.15371</strain>
    </source>
</reference>
<evidence type="ECO:0000313" key="1">
    <source>
        <dbReference type="EMBL" id="GGE32178.1"/>
    </source>
</evidence>
<accession>A0A8J2VM92</accession>
<sequence>MVDPQQKLKNRVAEALQSLQQAQNSQNPQQFYEAQRQLYLAEQTLQATLSETELENEALDAYKAQISQAQNVIEQQNFE</sequence>